<proteinExistence type="predicted"/>
<accession>A0A3P8V789</accession>
<evidence type="ECO:0000256" key="1">
    <source>
        <dbReference type="SAM" id="MobiDB-lite"/>
    </source>
</evidence>
<keyword evidence="3" id="KW-1185">Reference proteome</keyword>
<dbReference type="Proteomes" id="UP000265120">
    <property type="component" value="Chromosome 19"/>
</dbReference>
<dbReference type="PANTHER" id="PTHR15711:SF66">
    <property type="entry name" value="RAP1 GTPASE-ACTIVATING PROTEIN 2"/>
    <property type="match status" value="1"/>
</dbReference>
<sequence>MIICPDLSADWSCDSRVLCVSLSQDDYIPHPRIEEVLERGAPYPQVILPVFGGYWIEAHEAPPTSLENRKEKEREDEEEKTGSKGAVEEEETPAGDYGYPLEEKNDAARAYRRHFFCGEHFNFYCSHGSLGNLLLSVRHEAEQLEGEELLHVIVRYGPEFRPRQRHLVVIMKTHHSVSGRGSKLLCDEAAGLCFNVIRVSLFPGVSAHCQLRRARGQQHLQVWRHLPEVWTGACHTHTHTHTHTPQDHVTTQ</sequence>
<dbReference type="GO" id="GO:0005737">
    <property type="term" value="C:cytoplasm"/>
    <property type="evidence" value="ECO:0007669"/>
    <property type="project" value="TreeGrafter"/>
</dbReference>
<protein>
    <recommendedName>
        <fullName evidence="4">Rap-GAP domain-containing protein</fullName>
    </recommendedName>
</protein>
<dbReference type="GO" id="GO:0005096">
    <property type="term" value="F:GTPase activator activity"/>
    <property type="evidence" value="ECO:0007669"/>
    <property type="project" value="TreeGrafter"/>
</dbReference>
<reference evidence="2" key="3">
    <citation type="submission" date="2025-09" db="UniProtKB">
        <authorList>
            <consortium name="Ensembl"/>
        </authorList>
    </citation>
    <scope>IDENTIFICATION</scope>
</reference>
<evidence type="ECO:0000313" key="3">
    <source>
        <dbReference type="Proteomes" id="UP000265120"/>
    </source>
</evidence>
<dbReference type="Gene3D" id="3.30.1120.160">
    <property type="match status" value="1"/>
</dbReference>
<dbReference type="AlphaFoldDB" id="A0A3P8V789"/>
<reference evidence="2 3" key="1">
    <citation type="journal article" date="2014" name="Nat. Genet.">
        <title>Whole-genome sequence of a flatfish provides insights into ZW sex chromosome evolution and adaptation to a benthic lifestyle.</title>
        <authorList>
            <person name="Chen S."/>
            <person name="Zhang G."/>
            <person name="Shao C."/>
            <person name="Huang Q."/>
            <person name="Liu G."/>
            <person name="Zhang P."/>
            <person name="Song W."/>
            <person name="An N."/>
            <person name="Chalopin D."/>
            <person name="Volff J.N."/>
            <person name="Hong Y."/>
            <person name="Li Q."/>
            <person name="Sha Z."/>
            <person name="Zhou H."/>
            <person name="Xie M."/>
            <person name="Yu Q."/>
            <person name="Liu Y."/>
            <person name="Xiang H."/>
            <person name="Wang N."/>
            <person name="Wu K."/>
            <person name="Yang C."/>
            <person name="Zhou Q."/>
            <person name="Liao X."/>
            <person name="Yang L."/>
            <person name="Hu Q."/>
            <person name="Zhang J."/>
            <person name="Meng L."/>
            <person name="Jin L."/>
            <person name="Tian Y."/>
            <person name="Lian J."/>
            <person name="Yang J."/>
            <person name="Miao G."/>
            <person name="Liu S."/>
            <person name="Liang Z."/>
            <person name="Yan F."/>
            <person name="Li Y."/>
            <person name="Sun B."/>
            <person name="Zhang H."/>
            <person name="Zhang J."/>
            <person name="Zhu Y."/>
            <person name="Du M."/>
            <person name="Zhao Y."/>
            <person name="Schartl M."/>
            <person name="Tang Q."/>
            <person name="Wang J."/>
        </authorList>
    </citation>
    <scope>NUCLEOTIDE SEQUENCE</scope>
</reference>
<dbReference type="Pfam" id="PF21022">
    <property type="entry name" value="Rap-GAP_dimer"/>
    <property type="match status" value="1"/>
</dbReference>
<dbReference type="GO" id="GO:0005886">
    <property type="term" value="C:plasma membrane"/>
    <property type="evidence" value="ECO:0007669"/>
    <property type="project" value="TreeGrafter"/>
</dbReference>
<dbReference type="InterPro" id="IPR050989">
    <property type="entry name" value="Rap1_Ran_GAP"/>
</dbReference>
<organism evidence="2 3">
    <name type="scientific">Cynoglossus semilaevis</name>
    <name type="common">Tongue sole</name>
    <dbReference type="NCBI Taxonomy" id="244447"/>
    <lineage>
        <taxon>Eukaryota</taxon>
        <taxon>Metazoa</taxon>
        <taxon>Chordata</taxon>
        <taxon>Craniata</taxon>
        <taxon>Vertebrata</taxon>
        <taxon>Euteleostomi</taxon>
        <taxon>Actinopterygii</taxon>
        <taxon>Neopterygii</taxon>
        <taxon>Teleostei</taxon>
        <taxon>Neoteleostei</taxon>
        <taxon>Acanthomorphata</taxon>
        <taxon>Carangaria</taxon>
        <taxon>Pleuronectiformes</taxon>
        <taxon>Pleuronectoidei</taxon>
        <taxon>Cynoglossidae</taxon>
        <taxon>Cynoglossinae</taxon>
        <taxon>Cynoglossus</taxon>
    </lineage>
</organism>
<evidence type="ECO:0000313" key="2">
    <source>
        <dbReference type="Ensembl" id="ENSCSEP00000009969.1"/>
    </source>
</evidence>
<dbReference type="InParanoid" id="A0A3P8V789"/>
<dbReference type="Ensembl" id="ENSCSET00000010088.1">
    <property type="protein sequence ID" value="ENSCSEP00000009969.1"/>
    <property type="gene ID" value="ENSCSEG00000006398.1"/>
</dbReference>
<reference evidence="2" key="2">
    <citation type="submission" date="2025-08" db="UniProtKB">
        <authorList>
            <consortium name="Ensembl"/>
        </authorList>
    </citation>
    <scope>IDENTIFICATION</scope>
</reference>
<evidence type="ECO:0008006" key="4">
    <source>
        <dbReference type="Google" id="ProtNLM"/>
    </source>
</evidence>
<dbReference type="PANTHER" id="PTHR15711">
    <property type="entry name" value="RAP GTPASE-ACTIVATING PROTEIN"/>
    <property type="match status" value="1"/>
</dbReference>
<dbReference type="STRING" id="244447.ENSCSEP00000009969"/>
<dbReference type="GeneTree" id="ENSGT00940000165230"/>
<feature type="region of interest" description="Disordered" evidence="1">
    <location>
        <begin position="62"/>
        <end position="100"/>
    </location>
</feature>
<name>A0A3P8V789_CYNSE</name>